<dbReference type="PANTHER" id="PTHR46656:SF3">
    <property type="entry name" value="PUTATIVE-RELATED"/>
    <property type="match status" value="1"/>
</dbReference>
<name>A0A344J6S2_9GAMM</name>
<keyword evidence="2" id="KW-1185">Reference proteome</keyword>
<organism evidence="1 2">
    <name type="scientific">Solilutibacter oculi</name>
    <dbReference type="NCBI Taxonomy" id="2698682"/>
    <lineage>
        <taxon>Bacteria</taxon>
        <taxon>Pseudomonadati</taxon>
        <taxon>Pseudomonadota</taxon>
        <taxon>Gammaproteobacteria</taxon>
        <taxon>Lysobacterales</taxon>
        <taxon>Lysobacteraceae</taxon>
        <taxon>Solilutibacter</taxon>
    </lineage>
</organism>
<dbReference type="CDD" id="cd01635">
    <property type="entry name" value="Glycosyltransferase_GTB-type"/>
    <property type="match status" value="1"/>
</dbReference>
<dbReference type="EMBL" id="CP029556">
    <property type="protein sequence ID" value="AXA84732.1"/>
    <property type="molecule type" value="Genomic_DNA"/>
</dbReference>
<evidence type="ECO:0000313" key="1">
    <source>
        <dbReference type="EMBL" id="AXA84732.1"/>
    </source>
</evidence>
<sequence>MTGACVRLKKSGAALFVRHRHMPMLRTIYGRLPASLRLWISSRVTAWGRTAIADMRFPDTLAWRQPVELARPRAGSLGYLESDGLNVFGFFDGRFGLAESARLYTRALLECGVPLAIHNLPRPAEHDGGDREFDGLYSSDMPYPVSLVFANPGQLSAADLARIRARTSDNLIVGCWFWELPRIPNAWQAALADVDAVLVASEFIEKAMIGASDKPVLRVPVPIAPRADSGLSRADFGLRDDVYVFLTSFDYHSSFARKNPLGAVQAFREAFPAGDEAVALLVKSTHAREHPFAAHALLSAADGDPRIIFVDQNIDAAHRRALQRCCDAYLSLHRAEGFGLGMAEFALTGKPVIATGWSGSVDFLAGSPYAVDCRLRELRNDEYPHSHGEVWAEPDLAHAARLMKKAVDGPRRMPSAVAEFLDPLRNSESLVRAIESIRRQAHA</sequence>
<keyword evidence="1" id="KW-0808">Transferase</keyword>
<accession>A0A344J6S2</accession>
<gene>
    <name evidence="1" type="ORF">DCD74_08545</name>
</gene>
<dbReference type="KEGG" id="lue:DCD74_08545"/>
<dbReference type="SUPFAM" id="SSF53756">
    <property type="entry name" value="UDP-Glycosyltransferase/glycogen phosphorylase"/>
    <property type="match status" value="1"/>
</dbReference>
<dbReference type="OrthoDB" id="9801954at2"/>
<dbReference type="PANTHER" id="PTHR46656">
    <property type="entry name" value="PUTATIVE-RELATED"/>
    <property type="match status" value="1"/>
</dbReference>
<dbReference type="Proteomes" id="UP000251842">
    <property type="component" value="Chromosome"/>
</dbReference>
<protein>
    <submittedName>
        <fullName evidence="1">Glycosyl transferase</fullName>
    </submittedName>
</protein>
<dbReference type="Gene3D" id="3.40.50.2000">
    <property type="entry name" value="Glycogen Phosphorylase B"/>
    <property type="match status" value="1"/>
</dbReference>
<dbReference type="GO" id="GO:0016740">
    <property type="term" value="F:transferase activity"/>
    <property type="evidence" value="ECO:0007669"/>
    <property type="project" value="UniProtKB-KW"/>
</dbReference>
<evidence type="ECO:0000313" key="2">
    <source>
        <dbReference type="Proteomes" id="UP000251842"/>
    </source>
</evidence>
<dbReference type="AlphaFoldDB" id="A0A344J6S2"/>
<proteinExistence type="predicted"/>
<reference evidence="2" key="1">
    <citation type="submission" date="2018-05" db="EMBL/GenBank/DDBJ databases">
        <title>Luteimonas pekinense sp. nov., isolated from human Meibomian gland secretions, Beijing, China.</title>
        <authorList>
            <person name="Wen T."/>
            <person name="Bai H."/>
            <person name="Lv H."/>
        </authorList>
    </citation>
    <scope>NUCLEOTIDE SEQUENCE [LARGE SCALE GENOMIC DNA]</scope>
    <source>
        <strain evidence="2">83-4</strain>
    </source>
</reference>